<evidence type="ECO:0000313" key="1">
    <source>
        <dbReference type="EMBL" id="WPY01424.1"/>
    </source>
</evidence>
<proteinExistence type="predicted"/>
<keyword evidence="2" id="KW-1185">Reference proteome</keyword>
<dbReference type="RefSeq" id="WP_323738198.1">
    <property type="nucleotide sequence ID" value="NZ_CP112932.1"/>
</dbReference>
<dbReference type="EMBL" id="CP112932">
    <property type="protein sequence ID" value="WPY01424.1"/>
    <property type="molecule type" value="Genomic_DNA"/>
</dbReference>
<gene>
    <name evidence="1" type="ORF">Trichorick_01336</name>
</gene>
<reference evidence="1 2" key="1">
    <citation type="submission" date="2022-10" db="EMBL/GenBank/DDBJ databases">
        <title>Host association and intracellularity evolved multiple times independently in the Rickettsiales.</title>
        <authorList>
            <person name="Castelli M."/>
            <person name="Nardi T."/>
            <person name="Gammuto L."/>
            <person name="Bellinzona G."/>
            <person name="Sabaneyeva E."/>
            <person name="Potekhin A."/>
            <person name="Serra V."/>
            <person name="Petroni G."/>
            <person name="Sassera D."/>
        </authorList>
    </citation>
    <scope>NUCLEOTIDE SEQUENCE [LARGE SCALE GENOMIC DNA]</scope>
    <source>
        <strain evidence="1 2">Kr 154-4</strain>
    </source>
</reference>
<name>A0ABZ0UZA8_9RICK</name>
<organism evidence="1 2">
    <name type="scientific">Candidatus Trichorickettsia mobilis</name>
    <dbReference type="NCBI Taxonomy" id="1346319"/>
    <lineage>
        <taxon>Bacteria</taxon>
        <taxon>Pseudomonadati</taxon>
        <taxon>Pseudomonadota</taxon>
        <taxon>Alphaproteobacteria</taxon>
        <taxon>Rickettsiales</taxon>
        <taxon>Rickettsiaceae</taxon>
        <taxon>Rickettsieae</taxon>
        <taxon>Candidatus Trichorickettsia</taxon>
    </lineage>
</organism>
<accession>A0ABZ0UZA8</accession>
<evidence type="ECO:0000313" key="2">
    <source>
        <dbReference type="Proteomes" id="UP001326613"/>
    </source>
</evidence>
<dbReference type="Proteomes" id="UP001326613">
    <property type="component" value="Chromosome"/>
</dbReference>
<protein>
    <submittedName>
        <fullName evidence="1">Uncharacterized protein</fullName>
    </submittedName>
</protein>
<sequence length="300" mass="34662">MFTIANHNTTKASAWLPQAGNYKYHAAVHTIDQRSIKNKKSRAKTFREIQEIIYSLTEYRYKNKLSPNSIQYLEIQKDIDYLSKAAALLTSYNDEQMYSSSVEYGLLNNKISFGIKALHKDNKFDSGSTKYIASYANSADIFAKFKLLERNSYIFSIQPQICIHKESTTFQELFYETALLTGTTSTRGKFTLIVDSAIALGHGISSNAHKKRYYSFTVSESIKLPYGLMLTNFSKYYLRNNYGSTYNDTIYEQLSIAKEINFDTVRQNNFTISFGYFWNRSLNYKNYKISGTVFSIWTEI</sequence>